<organism evidence="12 13">
    <name type="scientific">Pristionchus pacificus</name>
    <name type="common">Parasitic nematode worm</name>
    <dbReference type="NCBI Taxonomy" id="54126"/>
    <lineage>
        <taxon>Eukaryota</taxon>
        <taxon>Metazoa</taxon>
        <taxon>Ecdysozoa</taxon>
        <taxon>Nematoda</taxon>
        <taxon>Chromadorea</taxon>
        <taxon>Rhabditida</taxon>
        <taxon>Rhabditina</taxon>
        <taxon>Diplogasteromorpha</taxon>
        <taxon>Diplogasteroidea</taxon>
        <taxon>Neodiplogasteridae</taxon>
        <taxon>Pristionchus</taxon>
    </lineage>
</organism>
<keyword evidence="2" id="KW-0245">EGF-like domain</keyword>
<dbReference type="GO" id="GO:0007156">
    <property type="term" value="P:homophilic cell adhesion via plasma membrane adhesion molecules"/>
    <property type="evidence" value="ECO:0007669"/>
    <property type="project" value="InterPro"/>
</dbReference>
<evidence type="ECO:0000256" key="10">
    <source>
        <dbReference type="ARBA" id="ARBA00023157"/>
    </source>
</evidence>
<dbReference type="PANTHER" id="PTHR24027">
    <property type="entry name" value="CADHERIN-23"/>
    <property type="match status" value="1"/>
</dbReference>
<dbReference type="InterPro" id="IPR018247">
    <property type="entry name" value="EF_Hand_1_Ca_BS"/>
</dbReference>
<evidence type="ECO:0000313" key="12">
    <source>
        <dbReference type="EnsemblMetazoa" id="PPA01449.1"/>
    </source>
</evidence>
<reference evidence="12" key="2">
    <citation type="submission" date="2022-06" db="UniProtKB">
        <authorList>
            <consortium name="EnsemblMetazoa"/>
        </authorList>
    </citation>
    <scope>IDENTIFICATION</scope>
    <source>
        <strain evidence="12">PS312</strain>
    </source>
</reference>
<comment type="subcellular location">
    <subcellularLocation>
        <location evidence="1">Membrane</location>
        <topology evidence="1">Single-pass membrane protein</topology>
    </subcellularLocation>
</comment>
<evidence type="ECO:0000256" key="11">
    <source>
        <dbReference type="ARBA" id="ARBA00023180"/>
    </source>
</evidence>
<dbReference type="GO" id="GO:0044331">
    <property type="term" value="P:cell-cell adhesion mediated by cadherin"/>
    <property type="evidence" value="ECO:0000318"/>
    <property type="project" value="GO_Central"/>
</dbReference>
<keyword evidence="8" id="KW-1133">Transmembrane helix</keyword>
<dbReference type="InterPro" id="IPR002126">
    <property type="entry name" value="Cadherin-like_dom"/>
</dbReference>
<protein>
    <submittedName>
        <fullName evidence="12">Hmr-1</fullName>
    </submittedName>
</protein>
<dbReference type="GO" id="GO:0005886">
    <property type="term" value="C:plasma membrane"/>
    <property type="evidence" value="ECO:0000318"/>
    <property type="project" value="GO_Central"/>
</dbReference>
<evidence type="ECO:0000256" key="3">
    <source>
        <dbReference type="ARBA" id="ARBA00022692"/>
    </source>
</evidence>
<evidence type="ECO:0000256" key="4">
    <source>
        <dbReference type="ARBA" id="ARBA00022729"/>
    </source>
</evidence>
<accession>A0A2A6BDJ8</accession>
<dbReference type="GO" id="GO:0007409">
    <property type="term" value="P:axonogenesis"/>
    <property type="evidence" value="ECO:0000318"/>
    <property type="project" value="GO_Central"/>
</dbReference>
<dbReference type="FunFam" id="2.60.40.60:FF:000092">
    <property type="entry name" value="Protocadherin 8"/>
    <property type="match status" value="1"/>
</dbReference>
<dbReference type="GO" id="GO:0005912">
    <property type="term" value="C:adherens junction"/>
    <property type="evidence" value="ECO:0000318"/>
    <property type="project" value="GO_Central"/>
</dbReference>
<keyword evidence="5" id="KW-0677">Repeat</keyword>
<dbReference type="InterPro" id="IPR015919">
    <property type="entry name" value="Cadherin-like_sf"/>
</dbReference>
<proteinExistence type="predicted"/>
<name>A0A2A6BDJ8_PRIPA</name>
<dbReference type="CDD" id="cd11304">
    <property type="entry name" value="Cadherin_repeat"/>
    <property type="match status" value="13"/>
</dbReference>
<evidence type="ECO:0000256" key="9">
    <source>
        <dbReference type="ARBA" id="ARBA00023136"/>
    </source>
</evidence>
<keyword evidence="13" id="KW-1185">Reference proteome</keyword>
<dbReference type="Proteomes" id="UP000005239">
    <property type="component" value="Unassembled WGS sequence"/>
</dbReference>
<keyword evidence="10" id="KW-1015">Disulfide bond</keyword>
<dbReference type="PROSITE" id="PS00232">
    <property type="entry name" value="CADHERIN_1"/>
    <property type="match status" value="4"/>
</dbReference>
<accession>A0A8R1Y2Z8</accession>
<keyword evidence="7" id="KW-0130">Cell adhesion</keyword>
<gene>
    <name evidence="12" type="primary">WBGene00091003</name>
</gene>
<keyword evidence="3" id="KW-0812">Transmembrane</keyword>
<dbReference type="EnsemblMetazoa" id="PPA01449.1">
    <property type="protein sequence ID" value="PPA01449.1"/>
    <property type="gene ID" value="WBGene00091003"/>
</dbReference>
<evidence type="ECO:0000256" key="2">
    <source>
        <dbReference type="ARBA" id="ARBA00022536"/>
    </source>
</evidence>
<keyword evidence="11" id="KW-0325">Glycoprotein</keyword>
<keyword evidence="6" id="KW-0106">Calcium</keyword>
<reference evidence="13" key="1">
    <citation type="journal article" date="2008" name="Nat. Genet.">
        <title>The Pristionchus pacificus genome provides a unique perspective on nematode lifestyle and parasitism.</title>
        <authorList>
            <person name="Dieterich C."/>
            <person name="Clifton S.W."/>
            <person name="Schuster L.N."/>
            <person name="Chinwalla A."/>
            <person name="Delehaunty K."/>
            <person name="Dinkelacker I."/>
            <person name="Fulton L."/>
            <person name="Fulton R."/>
            <person name="Godfrey J."/>
            <person name="Minx P."/>
            <person name="Mitreva M."/>
            <person name="Roeseler W."/>
            <person name="Tian H."/>
            <person name="Witte H."/>
            <person name="Yang S.P."/>
            <person name="Wilson R.K."/>
            <person name="Sommer R.J."/>
        </authorList>
    </citation>
    <scope>NUCLEOTIDE SEQUENCE [LARGE SCALE GENOMIC DNA]</scope>
    <source>
        <strain evidence="13">PS312</strain>
    </source>
</reference>
<dbReference type="InterPro" id="IPR039808">
    <property type="entry name" value="Cadherin"/>
</dbReference>
<sequence>NADRIEFPRRKDITPERWNNDEKECDISLAIPENEEESTIISKISLSPSEYAVPLFIWPFSFYLNGTLVISPRLDYEKEKEHSITIEIYKKKSHIGRFCNIRVEVIDIDEKIHFVNSPRPFYAVVPTEPPIGLHIYKLEARYEDPLIQFPSIQYHLINQEPDGFFSVDSLSGIVRTKKREYKRGEKYRLFVEAVAETVDRNKMIKKISKGNVAVVEISSYDRPPQFLKGIYEVEVAEDTQVDTSIVQMKAVSFRSVDGKIKESIHYSIKDWKDSGGYFRINPSSGIVHLERSLDYDNNSINKLHRLSVIAQEGNVSSTVQLNIMITDVNDNRPIFKQPFYSALVPEDFPLGKTIIRVEAIDLDSGENGRIIYSINNSIFDVNENGDIYAKSRIDADVSREETSIYRLIVNGRDNGVPPLSSTTIVQIRAENRNDEYPIFLPTSSYISYVAEDAKEGTPIIEIQAKDIDGDQILYSLLDENGVDSSHTKLFVIDKDTGVIRLGPNVNGERLQKEGSPLNITVIATDDGGCCEIGQDEQRVFHRSEAIVRIAIEDINNNKPVFVNCEEYSKKAKLKEGHYKDGKKIEIIQVIAEDNDTSSNGQIIYSLYHSQSESRKAFVIDSLSGIISPSPHIVFDRESRQREDVTVKATDNGDRPLIAFCSFSIEIEDVNDNAPLFDRDSYTASIWRYTNEGTNILTVVATDLDAPQNGRITYSLGVDSTAGIDHIDDINYLNLLSPHSGQIILAKKIDQSKKTEFRFIVIANDNGEGGSLSSSSTVNIVIHNNNQDSPQWMNSDECPSKVIVKENMGMNMIIARCVAATTAGTTMYKMSVSGESEGGKASKFRHFTRRHEGDEWMDISIMEPLDYEISHNYTITLIATDMSSYISSSRQLIVEVEDENDSIPHFNLNLFTGNIQENITSHEYEIQNNGMPIVRVHASDADGIGPKSEVFYRILCLQEDDDGSKFRIDSKTGEIYPLVILDREMKDELIITVEARDNWKSSLPGMDSFNTDTTKVRILIDDINDNAPVFEYEEYTSSVKENSPIGHILMTLKATDRDKNSKLRYEIANNDHSTRLLFGIETETGIVFVKDKLDYENEVKHSLKVIAIDGIFNTTTQLIVLIEDVNDCAPQFTQSKYEITINEEDANIPQVLLRVMATDKDKNETNGGIVYDLIGQGVGEHFSIHSHTGEMWMIKSVDRDPPKGLPTWMMIVRAIDSDGNGLIGYADVQINVRDVNDNPPYFSSNLFGFIDENREPQSSEGIFIMRVEGNDIDDPNTNNGRLTYSIIKNKEMNGNPIFTIDSSSGKIFATMSFDYEGSGDNQMVITVMATDHGIPQLSTEANVTIFVRDKNDFEPYFEQKYYSGKVKENAPIHTAILTLSAMDEDKNDPENILTYSLAEQNSFFYMTSEEDSSGSSVGVIRVKELLDYEKWNEKEGMSMEVIVSDGIHEGKTTAYIHLIDENDGHPIIEGMNEISISEGLPTGSILTSFTVHDQDYGDSARFRINRQTDPKRQFTIDQDGVLKTANILDREDIPKYALLIEAFDNAGNVGSQMVAVYLMDENDNGPIPYTMPDPCIFMENLPVEAQQPCEIRAIDRDTQEFGPPFKMELDSAKWKYSQYLNVTFDQNGDGGNGSMSVVPIVVLDREAPFPGKVLEVPLILWDKAGKMNQHSVYIIVGDE</sequence>
<dbReference type="SMART" id="SM00112">
    <property type="entry name" value="CA"/>
    <property type="match status" value="12"/>
</dbReference>
<dbReference type="PROSITE" id="PS50268">
    <property type="entry name" value="CADHERIN_2"/>
    <property type="match status" value="13"/>
</dbReference>
<dbReference type="SUPFAM" id="SSF49313">
    <property type="entry name" value="Cadherin-like"/>
    <property type="match status" value="12"/>
</dbReference>
<evidence type="ECO:0000256" key="8">
    <source>
        <dbReference type="ARBA" id="ARBA00022989"/>
    </source>
</evidence>
<dbReference type="Pfam" id="PF00028">
    <property type="entry name" value="Cadherin"/>
    <property type="match status" value="9"/>
</dbReference>
<evidence type="ECO:0000256" key="1">
    <source>
        <dbReference type="ARBA" id="ARBA00004167"/>
    </source>
</evidence>
<evidence type="ECO:0000313" key="13">
    <source>
        <dbReference type="Proteomes" id="UP000005239"/>
    </source>
</evidence>
<dbReference type="PROSITE" id="PS00018">
    <property type="entry name" value="EF_HAND_1"/>
    <property type="match status" value="1"/>
</dbReference>
<evidence type="ECO:0000256" key="7">
    <source>
        <dbReference type="ARBA" id="ARBA00022889"/>
    </source>
</evidence>
<keyword evidence="9" id="KW-0472">Membrane</keyword>
<dbReference type="PANTHER" id="PTHR24027:SF432">
    <property type="entry name" value="EGF-LIKE DOMAIN-CONTAINING PROTEIN"/>
    <property type="match status" value="1"/>
</dbReference>
<dbReference type="FunFam" id="2.60.40.60:FF:000024">
    <property type="entry name" value="FAT atypical cadherin 3"/>
    <property type="match status" value="1"/>
</dbReference>
<dbReference type="GO" id="GO:0005509">
    <property type="term" value="F:calcium ion binding"/>
    <property type="evidence" value="ECO:0007669"/>
    <property type="project" value="UniProtKB-UniRule"/>
</dbReference>
<dbReference type="OrthoDB" id="6079678at2759"/>
<dbReference type="Gene3D" id="2.60.40.60">
    <property type="entry name" value="Cadherins"/>
    <property type="match status" value="14"/>
</dbReference>
<dbReference type="PRINTS" id="PR00205">
    <property type="entry name" value="CADHERIN"/>
</dbReference>
<dbReference type="GO" id="GO:0030855">
    <property type="term" value="P:epithelial cell differentiation"/>
    <property type="evidence" value="ECO:0000318"/>
    <property type="project" value="GO_Central"/>
</dbReference>
<dbReference type="InterPro" id="IPR020894">
    <property type="entry name" value="Cadherin_CS"/>
</dbReference>
<evidence type="ECO:0000256" key="5">
    <source>
        <dbReference type="ARBA" id="ARBA00022737"/>
    </source>
</evidence>
<evidence type="ECO:0000256" key="6">
    <source>
        <dbReference type="ARBA" id="ARBA00022837"/>
    </source>
</evidence>
<keyword evidence="4" id="KW-0732">Signal</keyword>